<dbReference type="Proteomes" id="UP000015101">
    <property type="component" value="Unassembled WGS sequence"/>
</dbReference>
<dbReference type="KEGG" id="hro:HELRODRAFT_168163"/>
<evidence type="ECO:0000256" key="2">
    <source>
        <dbReference type="ARBA" id="ARBA00022737"/>
    </source>
</evidence>
<dbReference type="eggNOG" id="KOG2695">
    <property type="taxonomic scope" value="Eukaryota"/>
</dbReference>
<dbReference type="AlphaFoldDB" id="T1F091"/>
<dbReference type="EnsemblMetazoa" id="HelroT168163">
    <property type="protein sequence ID" value="HelroP168163"/>
    <property type="gene ID" value="HelroG168163"/>
</dbReference>
<evidence type="ECO:0000313" key="4">
    <source>
        <dbReference type="EnsemblMetazoa" id="HelroP168163"/>
    </source>
</evidence>
<dbReference type="EMBL" id="KB095959">
    <property type="protein sequence ID" value="ESO09204.1"/>
    <property type="molecule type" value="Genomic_DNA"/>
</dbReference>
<reference evidence="5" key="1">
    <citation type="submission" date="2012-12" db="EMBL/GenBank/DDBJ databases">
        <authorList>
            <person name="Hellsten U."/>
            <person name="Grimwood J."/>
            <person name="Chapman J.A."/>
            <person name="Shapiro H."/>
            <person name="Aerts A."/>
            <person name="Otillar R.P."/>
            <person name="Terry A.Y."/>
            <person name="Boore J.L."/>
            <person name="Simakov O."/>
            <person name="Marletaz F."/>
            <person name="Cho S.-J."/>
            <person name="Edsinger-Gonzales E."/>
            <person name="Havlak P."/>
            <person name="Kuo D.-H."/>
            <person name="Larsson T."/>
            <person name="Lv J."/>
            <person name="Arendt D."/>
            <person name="Savage R."/>
            <person name="Osoegawa K."/>
            <person name="de Jong P."/>
            <person name="Lindberg D.R."/>
            <person name="Seaver E.C."/>
            <person name="Weisblat D.A."/>
            <person name="Putnam N.H."/>
            <person name="Grigoriev I.V."/>
            <person name="Rokhsar D.S."/>
        </authorList>
    </citation>
    <scope>NUCLEOTIDE SEQUENCE</scope>
</reference>
<dbReference type="InParanoid" id="T1F091"/>
<dbReference type="SUPFAM" id="SSF50978">
    <property type="entry name" value="WD40 repeat-like"/>
    <property type="match status" value="1"/>
</dbReference>
<dbReference type="EMBL" id="AMQM01002912">
    <property type="status" value="NOT_ANNOTATED_CDS"/>
    <property type="molecule type" value="Genomic_DNA"/>
</dbReference>
<dbReference type="RefSeq" id="XP_009012297.1">
    <property type="nucleotide sequence ID" value="XM_009014049.1"/>
</dbReference>
<organism evidence="4 5">
    <name type="scientific">Helobdella robusta</name>
    <name type="common">Californian leech</name>
    <dbReference type="NCBI Taxonomy" id="6412"/>
    <lineage>
        <taxon>Eukaryota</taxon>
        <taxon>Metazoa</taxon>
        <taxon>Spiralia</taxon>
        <taxon>Lophotrochozoa</taxon>
        <taxon>Annelida</taxon>
        <taxon>Clitellata</taxon>
        <taxon>Hirudinea</taxon>
        <taxon>Rhynchobdellida</taxon>
        <taxon>Glossiphoniidae</taxon>
        <taxon>Helobdella</taxon>
    </lineage>
</organism>
<sequence length="438" mass="50104">MAYGMVNRVRIPGFYYDEEKKRYFKIDKNKFSHTKSVINKERLSSLRTEKKRLSDLKLFSCAARKGNTNIKNFVSLLESRRYGFMSTPTQFVHNVNESAISSINYCSSNSKLLRQYDLCNSTKISFNKSDDSFVVIDKYTGNFYSVNIDPKKNKSWKNVPNYSLKKPNFDLKIISHQRLHCKVLDFSWLDDENVIAFGVSSDFSPISKLILQSKHSNGINNEYIFPYRMFGGVVDSDVRALAFSLQSRLVVAPVEERLFCHSLNNKWEFPCSPYISMDFSKDGNVLYIGSERGKINFLDLKAGKICRFVQHNCETGRDMSTSVTDMYTSCDGFYLLFGSSKQIALLDIRVGKVVLDYAGISRSHKSQPVHVDANEQFVSSVGSDGYTHIWDFKTARKLRNIPPPSPVHLDAPAISFMPKNELPGLMMLHQNNFYAYIS</sequence>
<dbReference type="Gene3D" id="2.130.10.10">
    <property type="entry name" value="YVTN repeat-like/Quinoprotein amine dehydrogenase"/>
    <property type="match status" value="1"/>
</dbReference>
<dbReference type="OrthoDB" id="128867at2759"/>
<keyword evidence="5" id="KW-1185">Reference proteome</keyword>
<gene>
    <name evidence="4" type="primary">20202241</name>
    <name evidence="3" type="ORF">HELRODRAFT_168163</name>
</gene>
<evidence type="ECO:0000313" key="5">
    <source>
        <dbReference type="Proteomes" id="UP000015101"/>
    </source>
</evidence>
<dbReference type="PANTHER" id="PTHR44472">
    <property type="entry name" value="DDB1- AND CUL4-ASSOCIATED FACTOR 4-RELATED"/>
    <property type="match status" value="1"/>
</dbReference>
<keyword evidence="1" id="KW-0853">WD repeat</keyword>
<dbReference type="InterPro" id="IPR015943">
    <property type="entry name" value="WD40/YVTN_repeat-like_dom_sf"/>
</dbReference>
<reference evidence="3 5" key="2">
    <citation type="journal article" date="2013" name="Nature">
        <title>Insights into bilaterian evolution from three spiralian genomes.</title>
        <authorList>
            <person name="Simakov O."/>
            <person name="Marletaz F."/>
            <person name="Cho S.J."/>
            <person name="Edsinger-Gonzales E."/>
            <person name="Havlak P."/>
            <person name="Hellsten U."/>
            <person name="Kuo D.H."/>
            <person name="Larsson T."/>
            <person name="Lv J."/>
            <person name="Arendt D."/>
            <person name="Savage R."/>
            <person name="Osoegawa K."/>
            <person name="de Jong P."/>
            <person name="Grimwood J."/>
            <person name="Chapman J.A."/>
            <person name="Shapiro H."/>
            <person name="Aerts A."/>
            <person name="Otillar R.P."/>
            <person name="Terry A.Y."/>
            <person name="Boore J.L."/>
            <person name="Grigoriev I.V."/>
            <person name="Lindberg D.R."/>
            <person name="Seaver E.C."/>
            <person name="Weisblat D.A."/>
            <person name="Putnam N.H."/>
            <person name="Rokhsar D.S."/>
        </authorList>
    </citation>
    <scope>NUCLEOTIDE SEQUENCE</scope>
</reference>
<dbReference type="STRING" id="6412.T1F091"/>
<protein>
    <submittedName>
        <fullName evidence="3 4">Uncharacterized protein</fullName>
    </submittedName>
</protein>
<dbReference type="GO" id="GO:0080008">
    <property type="term" value="C:Cul4-RING E3 ubiquitin ligase complex"/>
    <property type="evidence" value="ECO:0000318"/>
    <property type="project" value="GO_Central"/>
</dbReference>
<name>T1F091_HELRO</name>
<dbReference type="Pfam" id="PF23761">
    <property type="entry name" value="Beta-prop_DCAF4"/>
    <property type="match status" value="1"/>
</dbReference>
<proteinExistence type="predicted"/>
<evidence type="ECO:0000256" key="1">
    <source>
        <dbReference type="ARBA" id="ARBA00022574"/>
    </source>
</evidence>
<dbReference type="CTD" id="20202241"/>
<evidence type="ECO:0000313" key="3">
    <source>
        <dbReference type="EMBL" id="ESO09204.1"/>
    </source>
</evidence>
<accession>T1F091</accession>
<dbReference type="HOGENOM" id="CLU_625963_0_0_1"/>
<keyword evidence="2" id="KW-0677">Repeat</keyword>
<dbReference type="GeneID" id="20202241"/>
<dbReference type="PANTHER" id="PTHR44472:SF1">
    <property type="entry name" value="DDB1 AND CUL4 ASSOCIATED FACTOR 4"/>
    <property type="match status" value="1"/>
</dbReference>
<dbReference type="EMBL" id="AMQM01002911">
    <property type="status" value="NOT_ANNOTATED_CDS"/>
    <property type="molecule type" value="Genomic_DNA"/>
</dbReference>
<dbReference type="InterPro" id="IPR052254">
    <property type="entry name" value="CUL4-DDB1_E3_ligase_receptor"/>
</dbReference>
<reference evidence="4" key="3">
    <citation type="submission" date="2015-06" db="UniProtKB">
        <authorList>
            <consortium name="EnsemblMetazoa"/>
        </authorList>
    </citation>
    <scope>IDENTIFICATION</scope>
</reference>
<dbReference type="InterPro" id="IPR036322">
    <property type="entry name" value="WD40_repeat_dom_sf"/>
</dbReference>